<evidence type="ECO:0000256" key="1">
    <source>
        <dbReference type="ARBA" id="ARBA00022857"/>
    </source>
</evidence>
<evidence type="ECO:0000259" key="4">
    <source>
        <dbReference type="SMART" id="SM00829"/>
    </source>
</evidence>
<sequence>MYDIIYIFVLSALIGLVPLWLFYKKLLKLNDPPKAKSLKQAAISIPGAGGFDRLCITDSVVTLGANIENCKSGIYSKVPKEALLQNKDTYVMVEIHSIGINYADCCIRWGLYESAKEYVGWPITPGFEFSGKVVEIIGKDTANNRFKIGDEVFGVSLFGAYSTHVVVPIKQLFHKPSELTMDECGGFLCTAITAYYALFELGGLHFLPHIQTFTAEKAASFYKFEHVSQVTKRPPAAVLIHSASG</sequence>
<name>X6PFT3_RETFI</name>
<evidence type="ECO:0000256" key="2">
    <source>
        <dbReference type="ARBA" id="ARBA00023002"/>
    </source>
</evidence>
<dbReference type="GO" id="GO:0003960">
    <property type="term" value="F:quinone reductase (NADPH) activity"/>
    <property type="evidence" value="ECO:0007669"/>
    <property type="project" value="TreeGrafter"/>
</dbReference>
<keyword evidence="3" id="KW-0812">Transmembrane</keyword>
<keyword evidence="3" id="KW-0472">Membrane</keyword>
<organism evidence="5 6">
    <name type="scientific">Reticulomyxa filosa</name>
    <dbReference type="NCBI Taxonomy" id="46433"/>
    <lineage>
        <taxon>Eukaryota</taxon>
        <taxon>Sar</taxon>
        <taxon>Rhizaria</taxon>
        <taxon>Retaria</taxon>
        <taxon>Foraminifera</taxon>
        <taxon>Monothalamids</taxon>
        <taxon>Reticulomyxidae</taxon>
        <taxon>Reticulomyxa</taxon>
    </lineage>
</organism>
<dbReference type="OrthoDB" id="203908at2759"/>
<feature type="transmembrane region" description="Helical" evidence="3">
    <location>
        <begin position="6"/>
        <end position="23"/>
    </location>
</feature>
<comment type="caution">
    <text evidence="5">The sequence shown here is derived from an EMBL/GenBank/DDBJ whole genome shotgun (WGS) entry which is preliminary data.</text>
</comment>
<keyword evidence="6" id="KW-1185">Reference proteome</keyword>
<evidence type="ECO:0000313" key="5">
    <source>
        <dbReference type="EMBL" id="ETO36953.1"/>
    </source>
</evidence>
<dbReference type="PANTHER" id="PTHR48106">
    <property type="entry name" value="QUINONE OXIDOREDUCTASE PIG3-RELATED"/>
    <property type="match status" value="1"/>
</dbReference>
<dbReference type="GO" id="GO:0070402">
    <property type="term" value="F:NADPH binding"/>
    <property type="evidence" value="ECO:0007669"/>
    <property type="project" value="TreeGrafter"/>
</dbReference>
<gene>
    <name evidence="5" type="ORF">RFI_00107</name>
</gene>
<dbReference type="InterPro" id="IPR011032">
    <property type="entry name" value="GroES-like_sf"/>
</dbReference>
<dbReference type="GO" id="GO:0005829">
    <property type="term" value="C:cytosol"/>
    <property type="evidence" value="ECO:0007669"/>
    <property type="project" value="TreeGrafter"/>
</dbReference>
<evidence type="ECO:0000313" key="6">
    <source>
        <dbReference type="Proteomes" id="UP000023152"/>
    </source>
</evidence>
<dbReference type="InterPro" id="IPR020843">
    <property type="entry name" value="ER"/>
</dbReference>
<dbReference type="InterPro" id="IPR013154">
    <property type="entry name" value="ADH-like_N"/>
</dbReference>
<evidence type="ECO:0000256" key="3">
    <source>
        <dbReference type="SAM" id="Phobius"/>
    </source>
</evidence>
<keyword evidence="3" id="KW-1133">Transmembrane helix</keyword>
<dbReference type="Gene3D" id="3.40.50.720">
    <property type="entry name" value="NAD(P)-binding Rossmann-like Domain"/>
    <property type="match status" value="1"/>
</dbReference>
<protein>
    <recommendedName>
        <fullName evidence="4">Enoyl reductase (ER) domain-containing protein</fullName>
    </recommendedName>
</protein>
<accession>X6PFT3</accession>
<dbReference type="Gene3D" id="3.90.180.10">
    <property type="entry name" value="Medium-chain alcohol dehydrogenases, catalytic domain"/>
    <property type="match status" value="1"/>
</dbReference>
<dbReference type="AlphaFoldDB" id="X6PFT3"/>
<proteinExistence type="predicted"/>
<dbReference type="Proteomes" id="UP000023152">
    <property type="component" value="Unassembled WGS sequence"/>
</dbReference>
<dbReference type="EMBL" id="ASPP01000107">
    <property type="protein sequence ID" value="ETO36953.1"/>
    <property type="molecule type" value="Genomic_DNA"/>
</dbReference>
<keyword evidence="1" id="KW-0521">NADP</keyword>
<reference evidence="5 6" key="1">
    <citation type="journal article" date="2013" name="Curr. Biol.">
        <title>The Genome of the Foraminiferan Reticulomyxa filosa.</title>
        <authorList>
            <person name="Glockner G."/>
            <person name="Hulsmann N."/>
            <person name="Schleicher M."/>
            <person name="Noegel A.A."/>
            <person name="Eichinger L."/>
            <person name="Gallinger C."/>
            <person name="Pawlowski J."/>
            <person name="Sierra R."/>
            <person name="Euteneuer U."/>
            <person name="Pillet L."/>
            <person name="Moustafa A."/>
            <person name="Platzer M."/>
            <person name="Groth M."/>
            <person name="Szafranski K."/>
            <person name="Schliwa M."/>
        </authorList>
    </citation>
    <scope>NUCLEOTIDE SEQUENCE [LARGE SCALE GENOMIC DNA]</scope>
</reference>
<dbReference type="SUPFAM" id="SSF50129">
    <property type="entry name" value="GroES-like"/>
    <property type="match status" value="1"/>
</dbReference>
<dbReference type="SMART" id="SM00829">
    <property type="entry name" value="PKS_ER"/>
    <property type="match status" value="1"/>
</dbReference>
<dbReference type="GO" id="GO:0035925">
    <property type="term" value="F:mRNA 3'-UTR AU-rich region binding"/>
    <property type="evidence" value="ECO:0007669"/>
    <property type="project" value="TreeGrafter"/>
</dbReference>
<dbReference type="PANTHER" id="PTHR48106:SF13">
    <property type="entry name" value="QUINONE OXIDOREDUCTASE-RELATED"/>
    <property type="match status" value="1"/>
</dbReference>
<keyword evidence="2" id="KW-0560">Oxidoreductase</keyword>
<feature type="domain" description="Enoyl reductase (ER)" evidence="4">
    <location>
        <begin position="73"/>
        <end position="239"/>
    </location>
</feature>
<dbReference type="Pfam" id="PF08240">
    <property type="entry name" value="ADH_N"/>
    <property type="match status" value="1"/>
</dbReference>